<reference evidence="3" key="2">
    <citation type="submission" date="2015-08" db="UniProtKB">
        <authorList>
            <consortium name="WormBaseParasite"/>
        </authorList>
    </citation>
    <scope>IDENTIFICATION</scope>
</reference>
<evidence type="ECO:0000313" key="3">
    <source>
        <dbReference type="WBParaSite" id="SVE_0172200.1"/>
    </source>
</evidence>
<dbReference type="WBParaSite" id="SVE_0172200.1">
    <property type="protein sequence ID" value="SVE_0172200.1"/>
    <property type="gene ID" value="SVE_0172200"/>
</dbReference>
<protein>
    <submittedName>
        <fullName evidence="3">Basic tail protein</fullName>
    </submittedName>
</protein>
<name>A0A0K0EYW3_STRVS</name>
<dbReference type="Proteomes" id="UP000035680">
    <property type="component" value="Unassembled WGS sequence"/>
</dbReference>
<keyword evidence="2" id="KW-1185">Reference proteome</keyword>
<sequence>MTIDGKKKSKKKPKTTKKPPTTISIGPPKWKPWKGKKPLDATLIAENAAALWYDCGHKYFKFVGLNSTETRTINDIHRYRVRYYAKKCQSGKPEKRCTGKGRKKQCFKTGNFKLSKCNGKKELFQTVFKDAIVRNKLRLNVTKLDNKFRSCVIVIKYHQHPH</sequence>
<accession>A0A0K0EYW3</accession>
<feature type="compositionally biased region" description="Low complexity" evidence="1">
    <location>
        <begin position="18"/>
        <end position="28"/>
    </location>
</feature>
<reference evidence="2" key="1">
    <citation type="submission" date="2014-07" db="EMBL/GenBank/DDBJ databases">
        <authorList>
            <person name="Martin A.A"/>
            <person name="De Silva N."/>
        </authorList>
    </citation>
    <scope>NUCLEOTIDE SEQUENCE</scope>
</reference>
<feature type="region of interest" description="Disordered" evidence="1">
    <location>
        <begin position="1"/>
        <end position="30"/>
    </location>
</feature>
<organism evidence="2 3">
    <name type="scientific">Strongyloides venezuelensis</name>
    <name type="common">Threadworm</name>
    <dbReference type="NCBI Taxonomy" id="75913"/>
    <lineage>
        <taxon>Eukaryota</taxon>
        <taxon>Metazoa</taxon>
        <taxon>Ecdysozoa</taxon>
        <taxon>Nematoda</taxon>
        <taxon>Chromadorea</taxon>
        <taxon>Rhabditida</taxon>
        <taxon>Tylenchina</taxon>
        <taxon>Panagrolaimomorpha</taxon>
        <taxon>Strongyloidoidea</taxon>
        <taxon>Strongyloididae</taxon>
        <taxon>Strongyloides</taxon>
    </lineage>
</organism>
<dbReference type="AlphaFoldDB" id="A0A0K0EYW3"/>
<evidence type="ECO:0000313" key="2">
    <source>
        <dbReference type="Proteomes" id="UP000035680"/>
    </source>
</evidence>
<proteinExistence type="predicted"/>
<evidence type="ECO:0000256" key="1">
    <source>
        <dbReference type="SAM" id="MobiDB-lite"/>
    </source>
</evidence>
<feature type="compositionally biased region" description="Basic residues" evidence="1">
    <location>
        <begin position="7"/>
        <end position="17"/>
    </location>
</feature>